<keyword evidence="5 13" id="KW-0812">Transmembrane</keyword>
<evidence type="ECO:0000256" key="4">
    <source>
        <dbReference type="ARBA" id="ARBA00022475"/>
    </source>
</evidence>
<protein>
    <submittedName>
        <fullName evidence="14">Na+/proline symporter</fullName>
    </submittedName>
</protein>
<keyword evidence="3" id="KW-0813">Transport</keyword>
<feature type="transmembrane region" description="Helical" evidence="13">
    <location>
        <begin position="127"/>
        <end position="152"/>
    </location>
</feature>
<evidence type="ECO:0000256" key="11">
    <source>
        <dbReference type="ARBA" id="ARBA00023201"/>
    </source>
</evidence>
<feature type="transmembrane region" description="Helical" evidence="13">
    <location>
        <begin position="313"/>
        <end position="334"/>
    </location>
</feature>
<feature type="transmembrane region" description="Helical" evidence="13">
    <location>
        <begin position="74"/>
        <end position="96"/>
    </location>
</feature>
<keyword evidence="8" id="KW-0915">Sodium</keyword>
<dbReference type="Gene3D" id="1.20.1730.10">
    <property type="entry name" value="Sodium/glucose cotransporter"/>
    <property type="match status" value="1"/>
</dbReference>
<feature type="transmembrane region" description="Helical" evidence="13">
    <location>
        <begin position="423"/>
        <end position="441"/>
    </location>
</feature>
<evidence type="ECO:0000256" key="2">
    <source>
        <dbReference type="ARBA" id="ARBA00006434"/>
    </source>
</evidence>
<comment type="subcellular location">
    <subcellularLocation>
        <location evidence="1">Cell membrane</location>
        <topology evidence="1">Multi-pass membrane protein</topology>
    </subcellularLocation>
</comment>
<dbReference type="AlphaFoldDB" id="L0K668"/>
<comment type="similarity">
    <text evidence="2 12">Belongs to the sodium:solute symporter (SSF) (TC 2.A.21) family.</text>
</comment>
<feature type="transmembrane region" description="Helical" evidence="13">
    <location>
        <begin position="158"/>
        <end position="181"/>
    </location>
</feature>
<evidence type="ECO:0000256" key="9">
    <source>
        <dbReference type="ARBA" id="ARBA00023065"/>
    </source>
</evidence>
<geneLocation type="plasmid" evidence="14">
    <name>2</name>
</geneLocation>
<dbReference type="PANTHER" id="PTHR48086">
    <property type="entry name" value="SODIUM/PROLINE SYMPORTER-RELATED"/>
    <property type="match status" value="1"/>
</dbReference>
<dbReference type="Pfam" id="PF00474">
    <property type="entry name" value="SSF"/>
    <property type="match status" value="1"/>
</dbReference>
<dbReference type="Proteomes" id="UP000010878">
    <property type="component" value="Plasmid 2"/>
</dbReference>
<dbReference type="InterPro" id="IPR050277">
    <property type="entry name" value="Sodium:Solute_Symporter"/>
</dbReference>
<evidence type="ECO:0000256" key="7">
    <source>
        <dbReference type="ARBA" id="ARBA00022989"/>
    </source>
</evidence>
<dbReference type="OrthoDB" id="9779at2157"/>
<keyword evidence="10 13" id="KW-0472">Membrane</keyword>
<sequence length="476" mass="50686">MPLEDVNPFYLGAFVLYLLFILLIGAWAHTKSNSKEDFWVFGNDLGKWLATWSLVANYFSAVAVIGTVGEAAQVGYALATAVSLGLVLGIVGFYFISHKVRELDKITFSDIVAELTDREYARPITGVVLLLSSWVFLIMQLVGSGFLVTTITGIPYEYMVWAIGIVFIAYTVMGGLVSVAWTDLIQGTMMVGLVGLATGYLVFDLGGITAINQQFAAMDSANVQPLGDGLYTPVAVVGSILAFFGSIFVSQAMILRVNATKDVETTKFHLAMGGVIISVFSVIIIVLSAGTAVTLENAGLSVSNPDQMFPMLITEYFPTVIGTIVILGLMGAILSTTDSLLHAIGVTFARDIYDYFNPNTSDANQLRMSRLATVVFGFLAILISIDPPGTVFALYEFRALFITSALLVPVYVGLYWRGLSGRAIVASIVTGGIASVGTVFAGGLPPTIVGVGTAVLVLVGVHLVSKTQPSRSATRS</sequence>
<keyword evidence="6" id="KW-0769">Symport</keyword>
<evidence type="ECO:0000256" key="8">
    <source>
        <dbReference type="ARBA" id="ARBA00023053"/>
    </source>
</evidence>
<evidence type="ECO:0000256" key="10">
    <source>
        <dbReference type="ARBA" id="ARBA00023136"/>
    </source>
</evidence>
<dbReference type="InterPro" id="IPR018212">
    <property type="entry name" value="Na/solute_symporter_CS"/>
</dbReference>
<feature type="transmembrane region" description="Helical" evidence="13">
    <location>
        <begin position="270"/>
        <end position="293"/>
    </location>
</feature>
<name>L0K668_9EURY</name>
<evidence type="ECO:0000256" key="6">
    <source>
        <dbReference type="ARBA" id="ARBA00022847"/>
    </source>
</evidence>
<accession>L0K668</accession>
<dbReference type="RefSeq" id="WP_015323461.1">
    <property type="nucleotide sequence ID" value="NC_019976.1"/>
</dbReference>
<dbReference type="HOGENOM" id="CLU_018808_15_0_2"/>
<dbReference type="PROSITE" id="PS50283">
    <property type="entry name" value="NA_SOLUT_SYMP_3"/>
    <property type="match status" value="1"/>
</dbReference>
<keyword evidence="9" id="KW-0406">Ion transport</keyword>
<dbReference type="KEGG" id="nou:Natoc_4344"/>
<dbReference type="CDD" id="cd10322">
    <property type="entry name" value="SLC5sbd"/>
    <property type="match status" value="1"/>
</dbReference>
<keyword evidence="7 13" id="KW-1133">Transmembrane helix</keyword>
<organism evidence="14 15">
    <name type="scientific">Natronococcus occultus SP4</name>
    <dbReference type="NCBI Taxonomy" id="694430"/>
    <lineage>
        <taxon>Archaea</taxon>
        <taxon>Methanobacteriati</taxon>
        <taxon>Methanobacteriota</taxon>
        <taxon>Stenosarchaea group</taxon>
        <taxon>Halobacteria</taxon>
        <taxon>Halobacteriales</taxon>
        <taxon>Natrialbaceae</taxon>
        <taxon>Natronococcus</taxon>
    </lineage>
</organism>
<feature type="transmembrane region" description="Helical" evidence="13">
    <location>
        <begin position="6"/>
        <end position="28"/>
    </location>
</feature>
<keyword evidence="14" id="KW-0614">Plasmid</keyword>
<dbReference type="PANTHER" id="PTHR48086:SF3">
    <property type="entry name" value="SODIUM_PROLINE SYMPORTER"/>
    <property type="match status" value="1"/>
</dbReference>
<dbReference type="PROSITE" id="PS00456">
    <property type="entry name" value="NA_SOLUT_SYMP_1"/>
    <property type="match status" value="1"/>
</dbReference>
<proteinExistence type="inferred from homology"/>
<evidence type="ECO:0000256" key="12">
    <source>
        <dbReference type="RuleBase" id="RU362091"/>
    </source>
</evidence>
<dbReference type="GO" id="GO:0015293">
    <property type="term" value="F:symporter activity"/>
    <property type="evidence" value="ECO:0007669"/>
    <property type="project" value="UniProtKB-KW"/>
</dbReference>
<evidence type="ECO:0000256" key="1">
    <source>
        <dbReference type="ARBA" id="ARBA00004651"/>
    </source>
</evidence>
<evidence type="ECO:0000256" key="13">
    <source>
        <dbReference type="SAM" id="Phobius"/>
    </source>
</evidence>
<dbReference type="InterPro" id="IPR001734">
    <property type="entry name" value="Na/solute_symporter"/>
</dbReference>
<feature type="transmembrane region" description="Helical" evidence="13">
    <location>
        <begin position="49"/>
        <end position="68"/>
    </location>
</feature>
<evidence type="ECO:0000256" key="3">
    <source>
        <dbReference type="ARBA" id="ARBA00022448"/>
    </source>
</evidence>
<gene>
    <name evidence="14" type="ORF">Natoc_4344</name>
</gene>
<keyword evidence="4" id="KW-1003">Cell membrane</keyword>
<keyword evidence="11" id="KW-0739">Sodium transport</keyword>
<feature type="transmembrane region" description="Helical" evidence="13">
    <location>
        <begin position="230"/>
        <end position="249"/>
    </location>
</feature>
<evidence type="ECO:0000313" key="14">
    <source>
        <dbReference type="EMBL" id="AGB40030.1"/>
    </source>
</evidence>
<evidence type="ECO:0000256" key="5">
    <source>
        <dbReference type="ARBA" id="ARBA00022692"/>
    </source>
</evidence>
<dbReference type="InterPro" id="IPR038377">
    <property type="entry name" value="Na/Glc_symporter_sf"/>
</dbReference>
<evidence type="ECO:0000313" key="15">
    <source>
        <dbReference type="Proteomes" id="UP000010878"/>
    </source>
</evidence>
<dbReference type="GO" id="GO:0006814">
    <property type="term" value="P:sodium ion transport"/>
    <property type="evidence" value="ECO:0007669"/>
    <property type="project" value="UniProtKB-KW"/>
</dbReference>
<dbReference type="GeneID" id="14406070"/>
<feature type="transmembrane region" description="Helical" evidence="13">
    <location>
        <begin position="368"/>
        <end position="385"/>
    </location>
</feature>
<keyword evidence="15" id="KW-1185">Reference proteome</keyword>
<dbReference type="GO" id="GO:0046942">
    <property type="term" value="P:carboxylic acid transport"/>
    <property type="evidence" value="ECO:0007669"/>
    <property type="project" value="UniProtKB-ARBA"/>
</dbReference>
<reference evidence="14 15" key="1">
    <citation type="submission" date="2012-11" db="EMBL/GenBank/DDBJ databases">
        <title>FINISHED of Natronococcus occultus SP4, DSM 3396.</title>
        <authorList>
            <consortium name="DOE Joint Genome Institute"/>
            <person name="Eisen J."/>
            <person name="Huntemann M."/>
            <person name="Wei C.-L."/>
            <person name="Han J."/>
            <person name="Detter J.C."/>
            <person name="Han C."/>
            <person name="Tapia R."/>
            <person name="Chen A."/>
            <person name="Kyrpides N."/>
            <person name="Mavromatis K."/>
            <person name="Markowitz V."/>
            <person name="Szeto E."/>
            <person name="Ivanova N."/>
            <person name="Mikhailova N."/>
            <person name="Ovchinnikova G."/>
            <person name="Pagani I."/>
            <person name="Pati A."/>
            <person name="Goodwin L."/>
            <person name="Nordberg H.P."/>
            <person name="Cantor M.N."/>
            <person name="Hua S.X."/>
            <person name="Woyke T."/>
            <person name="Eisen J."/>
            <person name="Klenk H.-P."/>
            <person name="Klenk H.-P."/>
        </authorList>
    </citation>
    <scope>NUCLEOTIDE SEQUENCE [LARGE SCALE GENOMIC DNA]</scope>
    <source>
        <strain evidence="14 15">SP4</strain>
        <plasmid evidence="15">Plasmid 2</plasmid>
    </source>
</reference>
<feature type="transmembrane region" description="Helical" evidence="13">
    <location>
        <begin position="397"/>
        <end position="416"/>
    </location>
</feature>
<feature type="transmembrane region" description="Helical" evidence="13">
    <location>
        <begin position="447"/>
        <end position="465"/>
    </location>
</feature>
<dbReference type="EMBL" id="CP003931">
    <property type="protein sequence ID" value="AGB40030.1"/>
    <property type="molecule type" value="Genomic_DNA"/>
</dbReference>
<dbReference type="GO" id="GO:0005886">
    <property type="term" value="C:plasma membrane"/>
    <property type="evidence" value="ECO:0007669"/>
    <property type="project" value="UniProtKB-SubCell"/>
</dbReference>
<feature type="transmembrane region" description="Helical" evidence="13">
    <location>
        <begin position="188"/>
        <end position="210"/>
    </location>
</feature>